<name>A0ABX0RHU2_9GAMM</name>
<evidence type="ECO:0000313" key="6">
    <source>
        <dbReference type="Proteomes" id="UP001515683"/>
    </source>
</evidence>
<feature type="domain" description="Glycosyltransferase 2-like" evidence="4">
    <location>
        <begin position="4"/>
        <end position="132"/>
    </location>
</feature>
<comment type="caution">
    <text evidence="5">The sequence shown here is derived from an EMBL/GenBank/DDBJ whole genome shotgun (WGS) entry which is preliminary data.</text>
</comment>
<dbReference type="RefSeq" id="WP_167018608.1">
    <property type="nucleotide sequence ID" value="NZ_VWXF01000017.1"/>
</dbReference>
<sequence length="291" mass="33407">MNISALIVTYNRLDKLKKTWAASKLLPFNHIIIIDNASTDGTADWLGSLDDARLSVITSPKNDGGAGGFYCGAEWIAKNIDADWVMVFDDDAYPTPDLLDTFDKIDKQGVDAFATKVITPSGMRCKMNIPWKKIPNSLSEIISYQKNDTDFVARNNDITPICTFSFVGLIIKHDVLKETYYNINKDLFIYYDDIYYSWYLNSSGFKLVYRPELVFIHDVPESDITPPPWKVYYLVRNLLLSFKIFNNNRPFSHISILFRVFKYFLMVLKSQSKINFAKAIFLGIKDGFSKK</sequence>
<dbReference type="Pfam" id="PF00535">
    <property type="entry name" value="Glycos_transf_2"/>
    <property type="match status" value="1"/>
</dbReference>
<accession>A0ABX0RHU2</accession>
<dbReference type="Proteomes" id="UP001515683">
    <property type="component" value="Unassembled WGS sequence"/>
</dbReference>
<keyword evidence="6" id="KW-1185">Reference proteome</keyword>
<keyword evidence="3" id="KW-0808">Transferase</keyword>
<evidence type="ECO:0000256" key="3">
    <source>
        <dbReference type="ARBA" id="ARBA00022679"/>
    </source>
</evidence>
<dbReference type="EMBL" id="VWXF01000017">
    <property type="protein sequence ID" value="NIF24612.1"/>
    <property type="molecule type" value="Genomic_DNA"/>
</dbReference>
<organism evidence="5 6">
    <name type="scientific">Candidatus Pantoea multigeneris</name>
    <dbReference type="NCBI Taxonomy" id="2608357"/>
    <lineage>
        <taxon>Bacteria</taxon>
        <taxon>Pseudomonadati</taxon>
        <taxon>Pseudomonadota</taxon>
        <taxon>Gammaproteobacteria</taxon>
        <taxon>Enterobacterales</taxon>
        <taxon>Erwiniaceae</taxon>
        <taxon>Pantoea</taxon>
    </lineage>
</organism>
<dbReference type="PANTHER" id="PTHR43179">
    <property type="entry name" value="RHAMNOSYLTRANSFERASE WBBL"/>
    <property type="match status" value="1"/>
</dbReference>
<evidence type="ECO:0000259" key="4">
    <source>
        <dbReference type="Pfam" id="PF00535"/>
    </source>
</evidence>
<keyword evidence="2" id="KW-0328">Glycosyltransferase</keyword>
<dbReference type="InterPro" id="IPR029044">
    <property type="entry name" value="Nucleotide-diphossugar_trans"/>
</dbReference>
<evidence type="ECO:0000256" key="1">
    <source>
        <dbReference type="ARBA" id="ARBA00006739"/>
    </source>
</evidence>
<dbReference type="PANTHER" id="PTHR43179:SF12">
    <property type="entry name" value="GALACTOFURANOSYLTRANSFERASE GLFT2"/>
    <property type="match status" value="1"/>
</dbReference>
<dbReference type="InterPro" id="IPR001173">
    <property type="entry name" value="Glyco_trans_2-like"/>
</dbReference>
<dbReference type="Gene3D" id="3.90.550.10">
    <property type="entry name" value="Spore Coat Polysaccharide Biosynthesis Protein SpsA, Chain A"/>
    <property type="match status" value="1"/>
</dbReference>
<proteinExistence type="inferred from homology"/>
<evidence type="ECO:0000313" key="5">
    <source>
        <dbReference type="EMBL" id="NIF24612.1"/>
    </source>
</evidence>
<protein>
    <submittedName>
        <fullName evidence="5">Glycosyltransferase</fullName>
    </submittedName>
</protein>
<dbReference type="SUPFAM" id="SSF53448">
    <property type="entry name" value="Nucleotide-diphospho-sugar transferases"/>
    <property type="match status" value="1"/>
</dbReference>
<gene>
    <name evidence="5" type="ORF">F3J40_23860</name>
</gene>
<comment type="similarity">
    <text evidence="1">Belongs to the glycosyltransferase 2 family.</text>
</comment>
<evidence type="ECO:0000256" key="2">
    <source>
        <dbReference type="ARBA" id="ARBA00022676"/>
    </source>
</evidence>
<reference evidence="5 6" key="1">
    <citation type="journal article" date="2019" name="bioRxiv">
        <title>Bacteria contribute to plant secondary compound degradation in a generalist herbivore system.</title>
        <authorList>
            <person name="Francoeur C.B."/>
            <person name="Khadempour L."/>
            <person name="Moreira-Soto R.D."/>
            <person name="Gotting K."/>
            <person name="Book A.J."/>
            <person name="Pinto-Tomas A.A."/>
            <person name="Keefover-Ring K."/>
            <person name="Currie C.R."/>
        </authorList>
    </citation>
    <scope>NUCLEOTIDE SEQUENCE [LARGE SCALE GENOMIC DNA]</scope>
    <source>
        <strain evidence="5">Acro-835</strain>
    </source>
</reference>